<name>A0ABQ4YE51_9ASTR</name>
<evidence type="ECO:0000313" key="2">
    <source>
        <dbReference type="Proteomes" id="UP001151760"/>
    </source>
</evidence>
<accession>A0ABQ4YE51</accession>
<proteinExistence type="predicted"/>
<organism evidence="1 2">
    <name type="scientific">Tanacetum coccineum</name>
    <dbReference type="NCBI Taxonomy" id="301880"/>
    <lineage>
        <taxon>Eukaryota</taxon>
        <taxon>Viridiplantae</taxon>
        <taxon>Streptophyta</taxon>
        <taxon>Embryophyta</taxon>
        <taxon>Tracheophyta</taxon>
        <taxon>Spermatophyta</taxon>
        <taxon>Magnoliopsida</taxon>
        <taxon>eudicotyledons</taxon>
        <taxon>Gunneridae</taxon>
        <taxon>Pentapetalae</taxon>
        <taxon>asterids</taxon>
        <taxon>campanulids</taxon>
        <taxon>Asterales</taxon>
        <taxon>Asteraceae</taxon>
        <taxon>Asteroideae</taxon>
        <taxon>Anthemideae</taxon>
        <taxon>Anthemidinae</taxon>
        <taxon>Tanacetum</taxon>
    </lineage>
</organism>
<gene>
    <name evidence="1" type="ORF">Tco_0725871</name>
</gene>
<dbReference type="EMBL" id="BQNB010010342">
    <property type="protein sequence ID" value="GJS75990.1"/>
    <property type="molecule type" value="Genomic_DNA"/>
</dbReference>
<comment type="caution">
    <text evidence="1">The sequence shown here is derived from an EMBL/GenBank/DDBJ whole genome shotgun (WGS) entry which is preliminary data.</text>
</comment>
<protein>
    <submittedName>
        <fullName evidence="1">Uncharacterized protein</fullName>
    </submittedName>
</protein>
<reference evidence="1" key="1">
    <citation type="journal article" date="2022" name="Int. J. Mol. Sci.">
        <title>Draft Genome of Tanacetum Coccineum: Genomic Comparison of Closely Related Tanacetum-Family Plants.</title>
        <authorList>
            <person name="Yamashiro T."/>
            <person name="Shiraishi A."/>
            <person name="Nakayama K."/>
            <person name="Satake H."/>
        </authorList>
    </citation>
    <scope>NUCLEOTIDE SEQUENCE</scope>
</reference>
<reference evidence="1" key="2">
    <citation type="submission" date="2022-01" db="EMBL/GenBank/DDBJ databases">
        <authorList>
            <person name="Yamashiro T."/>
            <person name="Shiraishi A."/>
            <person name="Satake H."/>
            <person name="Nakayama K."/>
        </authorList>
    </citation>
    <scope>NUCLEOTIDE SEQUENCE</scope>
</reference>
<sequence>MTDKYYPQGEIKKLEIELWNLKFVANETEKIDKYISGLPNNIYESVKVSRPALDEILSWPMTLMDQNSATYAEAD</sequence>
<dbReference type="Proteomes" id="UP001151760">
    <property type="component" value="Unassembled WGS sequence"/>
</dbReference>
<evidence type="ECO:0000313" key="1">
    <source>
        <dbReference type="EMBL" id="GJS75990.1"/>
    </source>
</evidence>
<keyword evidence="2" id="KW-1185">Reference proteome</keyword>